<keyword evidence="11" id="KW-1185">Reference proteome</keyword>
<keyword evidence="4" id="KW-0997">Cell inner membrane</keyword>
<organism evidence="10 11">
    <name type="scientific">Vogesella amnigena</name>
    <dbReference type="NCBI Taxonomy" id="1507449"/>
    <lineage>
        <taxon>Bacteria</taxon>
        <taxon>Pseudomonadati</taxon>
        <taxon>Pseudomonadota</taxon>
        <taxon>Betaproteobacteria</taxon>
        <taxon>Neisseriales</taxon>
        <taxon>Chromobacteriaceae</taxon>
        <taxon>Vogesella</taxon>
    </lineage>
</organism>
<comment type="caution">
    <text evidence="10">The sequence shown here is derived from an EMBL/GenBank/DDBJ whole genome shotgun (WGS) entry which is preliminary data.</text>
</comment>
<protein>
    <submittedName>
        <fullName evidence="10">Type II secretion system F family protein</fullName>
    </submittedName>
</protein>
<comment type="similarity">
    <text evidence="2">Belongs to the GSP F family.</text>
</comment>
<dbReference type="PRINTS" id="PR00812">
    <property type="entry name" value="BCTERIALGSPF"/>
</dbReference>
<dbReference type="InterPro" id="IPR003004">
    <property type="entry name" value="GspF/PilC"/>
</dbReference>
<dbReference type="InterPro" id="IPR042094">
    <property type="entry name" value="T2SS_GspF_sf"/>
</dbReference>
<sequence>MAGAVGKKPEVHIWTWEGKDRTGKAIRGEIRAESEVVAKAQLRRQGLNVTKVSKRKVKFGQKVTEKDVALFTRQLASMMKAGVPLLQAFDIAAKGHSNALFTRILLDVRAEVEAGSSLADAFRKYPLYFDGLFCNLIAAGETGGVLDALLEKLAMYKEKILAIKGKIKSALVYPAAIIATAFVITAVILIYVIPAFKELFSSFGAELPTPTLIVIAMSDVFVEYWWMIFGSLFGTIWGVAYSYKRSQKMQDGLDRLILKVPVIGDVVRKATIARWCRTLSTMFTAGVPLVEALDSVGGAAGNKVYADATKVIQTEVTTGSTLNASMQRSNLFPNMVLQMTAIGEESGALDDMLDKIADFYEEEVDNAVASLSSLLEPMIMIILGVLIGGLVVAMYMPIFKMGQVVG</sequence>
<proteinExistence type="inferred from homology"/>
<keyword evidence="7 8" id="KW-0472">Membrane</keyword>
<evidence type="ECO:0000256" key="7">
    <source>
        <dbReference type="ARBA" id="ARBA00023136"/>
    </source>
</evidence>
<evidence type="ECO:0000256" key="6">
    <source>
        <dbReference type="ARBA" id="ARBA00022989"/>
    </source>
</evidence>
<evidence type="ECO:0000256" key="2">
    <source>
        <dbReference type="ARBA" id="ARBA00005745"/>
    </source>
</evidence>
<dbReference type="PANTHER" id="PTHR30012:SF7">
    <property type="entry name" value="PROTEIN TRANSPORT PROTEIN HOFC HOMOLOG"/>
    <property type="match status" value="1"/>
</dbReference>
<evidence type="ECO:0000256" key="3">
    <source>
        <dbReference type="ARBA" id="ARBA00022475"/>
    </source>
</evidence>
<evidence type="ECO:0000256" key="5">
    <source>
        <dbReference type="ARBA" id="ARBA00022692"/>
    </source>
</evidence>
<evidence type="ECO:0000256" key="1">
    <source>
        <dbReference type="ARBA" id="ARBA00004429"/>
    </source>
</evidence>
<feature type="transmembrane region" description="Helical" evidence="8">
    <location>
        <begin position="224"/>
        <end position="243"/>
    </location>
</feature>
<dbReference type="EMBL" id="JBHRYH010000011">
    <property type="protein sequence ID" value="MFC3625533.1"/>
    <property type="molecule type" value="Genomic_DNA"/>
</dbReference>
<evidence type="ECO:0000256" key="8">
    <source>
        <dbReference type="SAM" id="Phobius"/>
    </source>
</evidence>
<gene>
    <name evidence="10" type="ORF">ACFOKJ_05140</name>
</gene>
<keyword evidence="5 8" id="KW-0812">Transmembrane</keyword>
<accession>A0ABV7TS37</accession>
<dbReference type="Proteomes" id="UP001595636">
    <property type="component" value="Unassembled WGS sequence"/>
</dbReference>
<evidence type="ECO:0000256" key="4">
    <source>
        <dbReference type="ARBA" id="ARBA00022519"/>
    </source>
</evidence>
<evidence type="ECO:0000313" key="10">
    <source>
        <dbReference type="EMBL" id="MFC3625533.1"/>
    </source>
</evidence>
<evidence type="ECO:0000313" key="11">
    <source>
        <dbReference type="Proteomes" id="UP001595636"/>
    </source>
</evidence>
<comment type="subcellular location">
    <subcellularLocation>
        <location evidence="1">Cell inner membrane</location>
        <topology evidence="1">Multi-pass membrane protein</topology>
    </subcellularLocation>
</comment>
<keyword evidence="6 8" id="KW-1133">Transmembrane helix</keyword>
<dbReference type="Pfam" id="PF00482">
    <property type="entry name" value="T2SSF"/>
    <property type="match status" value="2"/>
</dbReference>
<feature type="domain" description="Type II secretion system protein GspF" evidence="9">
    <location>
        <begin position="71"/>
        <end position="194"/>
    </location>
</feature>
<name>A0ABV7TS37_9NEIS</name>
<dbReference type="InterPro" id="IPR018076">
    <property type="entry name" value="T2SS_GspF_dom"/>
</dbReference>
<feature type="transmembrane region" description="Helical" evidence="8">
    <location>
        <begin position="171"/>
        <end position="193"/>
    </location>
</feature>
<reference evidence="11" key="1">
    <citation type="journal article" date="2019" name="Int. J. Syst. Evol. Microbiol.">
        <title>The Global Catalogue of Microorganisms (GCM) 10K type strain sequencing project: providing services to taxonomists for standard genome sequencing and annotation.</title>
        <authorList>
            <consortium name="The Broad Institute Genomics Platform"/>
            <consortium name="The Broad Institute Genome Sequencing Center for Infectious Disease"/>
            <person name="Wu L."/>
            <person name="Ma J."/>
        </authorList>
    </citation>
    <scope>NUCLEOTIDE SEQUENCE [LARGE SCALE GENOMIC DNA]</scope>
    <source>
        <strain evidence="11">KCTC 42195</strain>
    </source>
</reference>
<dbReference type="Gene3D" id="1.20.81.30">
    <property type="entry name" value="Type II secretion system (T2SS), domain F"/>
    <property type="match status" value="2"/>
</dbReference>
<keyword evidence="3" id="KW-1003">Cell membrane</keyword>
<feature type="domain" description="Type II secretion system protein GspF" evidence="9">
    <location>
        <begin position="275"/>
        <end position="397"/>
    </location>
</feature>
<dbReference type="RefSeq" id="WP_390277131.1">
    <property type="nucleotide sequence ID" value="NZ_JBHRYH010000011.1"/>
</dbReference>
<evidence type="ECO:0000259" key="9">
    <source>
        <dbReference type="Pfam" id="PF00482"/>
    </source>
</evidence>
<dbReference type="PANTHER" id="PTHR30012">
    <property type="entry name" value="GENERAL SECRETION PATHWAY PROTEIN"/>
    <property type="match status" value="1"/>
</dbReference>
<feature type="transmembrane region" description="Helical" evidence="8">
    <location>
        <begin position="378"/>
        <end position="398"/>
    </location>
</feature>